<dbReference type="InterPro" id="IPR036188">
    <property type="entry name" value="FAD/NAD-bd_sf"/>
</dbReference>
<dbReference type="Proteomes" id="UP001396334">
    <property type="component" value="Unassembled WGS sequence"/>
</dbReference>
<comment type="caution">
    <text evidence="2">The sequence shown here is derived from an EMBL/GenBank/DDBJ whole genome shotgun (WGS) entry which is preliminary data.</text>
</comment>
<dbReference type="Gene3D" id="3.50.50.60">
    <property type="entry name" value="FAD/NAD(P)-binding domain"/>
    <property type="match status" value="1"/>
</dbReference>
<dbReference type="Gene3D" id="3.90.660.20">
    <property type="entry name" value="Protoporphyrinogen oxidase, mitochondrial, domain 2"/>
    <property type="match status" value="1"/>
</dbReference>
<gene>
    <name evidence="2" type="ORF">V6N11_024430</name>
</gene>
<dbReference type="Pfam" id="PF01593">
    <property type="entry name" value="Amino_oxidase"/>
    <property type="match status" value="1"/>
</dbReference>
<reference evidence="2 3" key="1">
    <citation type="journal article" date="2024" name="G3 (Bethesda)">
        <title>Genome assembly of Hibiscus sabdariffa L. provides insights into metabolisms of medicinal natural products.</title>
        <authorList>
            <person name="Kim T."/>
        </authorList>
    </citation>
    <scope>NUCLEOTIDE SEQUENCE [LARGE SCALE GENOMIC DNA]</scope>
    <source>
        <strain evidence="2">TK-2024</strain>
        <tissue evidence="2">Old leaves</tissue>
    </source>
</reference>
<proteinExistence type="predicted"/>
<accession>A0ABR2QMJ5</accession>
<dbReference type="InterPro" id="IPR002937">
    <property type="entry name" value="Amino_oxidase"/>
</dbReference>
<sequence>MIVGGGINGLCIAQALATKYRDVTSNVIVMKARVRVGGNITTVERDGYLWEEGPNSFQPSDPILTMVVDSGLKDDLVLGDPDAP</sequence>
<evidence type="ECO:0000313" key="2">
    <source>
        <dbReference type="EMBL" id="KAK9001732.1"/>
    </source>
</evidence>
<dbReference type="PANTHER" id="PTHR42923:SF3">
    <property type="entry name" value="PROTOPORPHYRINOGEN OXIDASE"/>
    <property type="match status" value="1"/>
</dbReference>
<dbReference type="InterPro" id="IPR050464">
    <property type="entry name" value="Zeta_carotene_desat/Oxidored"/>
</dbReference>
<feature type="domain" description="Amine oxidase" evidence="1">
    <location>
        <begin position="9"/>
        <end position="82"/>
    </location>
</feature>
<evidence type="ECO:0000259" key="1">
    <source>
        <dbReference type="Pfam" id="PF01593"/>
    </source>
</evidence>
<keyword evidence="3" id="KW-1185">Reference proteome</keyword>
<dbReference type="SUPFAM" id="SSF51905">
    <property type="entry name" value="FAD/NAD(P)-binding domain"/>
    <property type="match status" value="1"/>
</dbReference>
<name>A0ABR2QMJ5_9ROSI</name>
<organism evidence="2 3">
    <name type="scientific">Hibiscus sabdariffa</name>
    <name type="common">roselle</name>
    <dbReference type="NCBI Taxonomy" id="183260"/>
    <lineage>
        <taxon>Eukaryota</taxon>
        <taxon>Viridiplantae</taxon>
        <taxon>Streptophyta</taxon>
        <taxon>Embryophyta</taxon>
        <taxon>Tracheophyta</taxon>
        <taxon>Spermatophyta</taxon>
        <taxon>Magnoliopsida</taxon>
        <taxon>eudicotyledons</taxon>
        <taxon>Gunneridae</taxon>
        <taxon>Pentapetalae</taxon>
        <taxon>rosids</taxon>
        <taxon>malvids</taxon>
        <taxon>Malvales</taxon>
        <taxon>Malvaceae</taxon>
        <taxon>Malvoideae</taxon>
        <taxon>Hibiscus</taxon>
    </lineage>
</organism>
<dbReference type="PANTHER" id="PTHR42923">
    <property type="entry name" value="PROTOPORPHYRINOGEN OXIDASE"/>
    <property type="match status" value="1"/>
</dbReference>
<protein>
    <recommendedName>
        <fullName evidence="1">Amine oxidase domain-containing protein</fullName>
    </recommendedName>
</protein>
<dbReference type="EMBL" id="JBBPBN010000035">
    <property type="protein sequence ID" value="KAK9001732.1"/>
    <property type="molecule type" value="Genomic_DNA"/>
</dbReference>
<evidence type="ECO:0000313" key="3">
    <source>
        <dbReference type="Proteomes" id="UP001396334"/>
    </source>
</evidence>